<dbReference type="AlphaFoldDB" id="A0A1Z4KER0"/>
<dbReference type="Proteomes" id="UP000217507">
    <property type="component" value="Chromosome"/>
</dbReference>
<reference evidence="1 2" key="1">
    <citation type="submission" date="2017-06" db="EMBL/GenBank/DDBJ databases">
        <title>Genome sequencing of cyanobaciteial culture collection at National Institute for Environmental Studies (NIES).</title>
        <authorList>
            <person name="Hirose Y."/>
            <person name="Shimura Y."/>
            <person name="Fujisawa T."/>
            <person name="Nakamura Y."/>
            <person name="Kawachi M."/>
        </authorList>
    </citation>
    <scope>NUCLEOTIDE SEQUENCE [LARGE SCALE GENOMIC DNA]</scope>
    <source>
        <strain evidence="1 2">NIES-23</strain>
    </source>
</reference>
<accession>A0A1Z4KER0</accession>
<evidence type="ECO:0000313" key="2">
    <source>
        <dbReference type="Proteomes" id="UP000217507"/>
    </source>
</evidence>
<proteinExistence type="predicted"/>
<dbReference type="EMBL" id="AP018216">
    <property type="protein sequence ID" value="BAY67478.1"/>
    <property type="molecule type" value="Genomic_DNA"/>
</dbReference>
<evidence type="ECO:0008006" key="3">
    <source>
        <dbReference type="Google" id="ProtNLM"/>
    </source>
</evidence>
<organism evidence="1 2">
    <name type="scientific">Trichormus variabilis NIES-23</name>
    <dbReference type="NCBI Taxonomy" id="1973479"/>
    <lineage>
        <taxon>Bacteria</taxon>
        <taxon>Bacillati</taxon>
        <taxon>Cyanobacteriota</taxon>
        <taxon>Cyanophyceae</taxon>
        <taxon>Nostocales</taxon>
        <taxon>Nostocaceae</taxon>
        <taxon>Trichormus</taxon>
    </lineage>
</organism>
<evidence type="ECO:0000313" key="1">
    <source>
        <dbReference type="EMBL" id="BAY67478.1"/>
    </source>
</evidence>
<sequence length="119" mass="13351">MTNTQGMVHLNLDLSPELNQILEELANKLGGSKSDVLRQAIALMQIMVIAKEQTQNLGIPEAEQLIAREIITLPKAVPTTHPLDNFMETFGAWEDERTPEAIIQDIYDNRCISNSDYTL</sequence>
<name>A0A1Z4KER0_ANAVA</name>
<gene>
    <name evidence="1" type="ORF">NIES23_02520</name>
</gene>
<protein>
    <recommendedName>
        <fullName evidence="3">Ribbon-helix-helix protein CopG domain-containing protein</fullName>
    </recommendedName>
</protein>